<gene>
    <name evidence="1" type="ORF">LARSCL_LOCUS8219</name>
</gene>
<accession>A0AAV1ZV48</accession>
<dbReference type="EMBL" id="CAXIEN010000086">
    <property type="protein sequence ID" value="CAL1275662.1"/>
    <property type="molecule type" value="Genomic_DNA"/>
</dbReference>
<name>A0AAV1ZV48_9ARAC</name>
<keyword evidence="2" id="KW-1185">Reference proteome</keyword>
<comment type="caution">
    <text evidence="1">The sequence shown here is derived from an EMBL/GenBank/DDBJ whole genome shotgun (WGS) entry which is preliminary data.</text>
</comment>
<dbReference type="Proteomes" id="UP001497382">
    <property type="component" value="Unassembled WGS sequence"/>
</dbReference>
<organism evidence="1 2">
    <name type="scientific">Larinioides sclopetarius</name>
    <dbReference type="NCBI Taxonomy" id="280406"/>
    <lineage>
        <taxon>Eukaryota</taxon>
        <taxon>Metazoa</taxon>
        <taxon>Ecdysozoa</taxon>
        <taxon>Arthropoda</taxon>
        <taxon>Chelicerata</taxon>
        <taxon>Arachnida</taxon>
        <taxon>Araneae</taxon>
        <taxon>Araneomorphae</taxon>
        <taxon>Entelegynae</taxon>
        <taxon>Araneoidea</taxon>
        <taxon>Araneidae</taxon>
        <taxon>Larinioides</taxon>
    </lineage>
</organism>
<protein>
    <submittedName>
        <fullName evidence="1">Uncharacterized protein</fullName>
    </submittedName>
</protein>
<dbReference type="AlphaFoldDB" id="A0AAV1ZV48"/>
<proteinExistence type="predicted"/>
<evidence type="ECO:0000313" key="1">
    <source>
        <dbReference type="EMBL" id="CAL1275662.1"/>
    </source>
</evidence>
<reference evidence="1 2" key="1">
    <citation type="submission" date="2024-04" db="EMBL/GenBank/DDBJ databases">
        <authorList>
            <person name="Rising A."/>
            <person name="Reimegard J."/>
            <person name="Sonavane S."/>
            <person name="Akerstrom W."/>
            <person name="Nylinder S."/>
            <person name="Hedman E."/>
            <person name="Kallberg Y."/>
        </authorList>
    </citation>
    <scope>NUCLEOTIDE SEQUENCE [LARGE SCALE GENOMIC DNA]</scope>
</reference>
<sequence length="49" mass="5932">MFLLFRVSGKDWNYTLKNHKNRCMRDPLYVVKILLQEMGQLKDVYEALI</sequence>
<evidence type="ECO:0000313" key="2">
    <source>
        <dbReference type="Proteomes" id="UP001497382"/>
    </source>
</evidence>